<dbReference type="OrthoDB" id="4074350at2759"/>
<evidence type="ECO:0000259" key="2">
    <source>
        <dbReference type="PROSITE" id="PS51767"/>
    </source>
</evidence>
<dbReference type="AlphaFoldDB" id="A0A9W8YEX3"/>
<feature type="domain" description="Peptidase A1" evidence="2">
    <location>
        <begin position="1"/>
        <end position="345"/>
    </location>
</feature>
<dbReference type="InterPro" id="IPR021109">
    <property type="entry name" value="Peptidase_aspartic_dom_sf"/>
</dbReference>
<dbReference type="InterPro" id="IPR033121">
    <property type="entry name" value="PEPTIDASE_A1"/>
</dbReference>
<feature type="transmembrane region" description="Helical" evidence="1">
    <location>
        <begin position="384"/>
        <end position="410"/>
    </location>
</feature>
<keyword evidence="4" id="KW-1185">Reference proteome</keyword>
<reference evidence="3" key="1">
    <citation type="submission" date="2022-10" db="EMBL/GenBank/DDBJ databases">
        <title>Tapping the CABI collections for fungal endophytes: first genome assemblies for Collariella, Neodidymelliopsis, Ascochyta clinopodiicola, Didymella pomorum, Didymosphaeria variabile, Neocosmospora piperis and Neocucurbitaria cava.</title>
        <authorList>
            <person name="Hill R."/>
        </authorList>
    </citation>
    <scope>NUCLEOTIDE SEQUENCE</scope>
    <source>
        <strain evidence="3">IMI 356814</strain>
    </source>
</reference>
<evidence type="ECO:0000313" key="3">
    <source>
        <dbReference type="EMBL" id="KAJ4373945.1"/>
    </source>
</evidence>
<dbReference type="EMBL" id="JAPEUY010000004">
    <property type="protein sequence ID" value="KAJ4373945.1"/>
    <property type="molecule type" value="Genomic_DNA"/>
</dbReference>
<protein>
    <recommendedName>
        <fullName evidence="2">Peptidase A1 domain-containing protein</fullName>
    </recommendedName>
</protein>
<keyword evidence="1" id="KW-1133">Transmembrane helix</keyword>
<dbReference type="CDD" id="cd12087">
    <property type="entry name" value="TM_EGFR-like"/>
    <property type="match status" value="1"/>
</dbReference>
<dbReference type="SUPFAM" id="SSF50630">
    <property type="entry name" value="Acid proteases"/>
    <property type="match status" value="1"/>
</dbReference>
<evidence type="ECO:0000256" key="1">
    <source>
        <dbReference type="SAM" id="Phobius"/>
    </source>
</evidence>
<keyword evidence="1" id="KW-0812">Transmembrane</keyword>
<dbReference type="Proteomes" id="UP001140560">
    <property type="component" value="Unassembled WGS sequence"/>
</dbReference>
<organism evidence="3 4">
    <name type="scientific">Neocucurbitaria cava</name>
    <dbReference type="NCBI Taxonomy" id="798079"/>
    <lineage>
        <taxon>Eukaryota</taxon>
        <taxon>Fungi</taxon>
        <taxon>Dikarya</taxon>
        <taxon>Ascomycota</taxon>
        <taxon>Pezizomycotina</taxon>
        <taxon>Dothideomycetes</taxon>
        <taxon>Pleosporomycetidae</taxon>
        <taxon>Pleosporales</taxon>
        <taxon>Pleosporineae</taxon>
        <taxon>Cucurbitariaceae</taxon>
        <taxon>Neocucurbitaria</taxon>
    </lineage>
</organism>
<dbReference type="PROSITE" id="PS51767">
    <property type="entry name" value="PEPTIDASE_A1"/>
    <property type="match status" value="1"/>
</dbReference>
<gene>
    <name evidence="3" type="ORF">N0V83_002684</name>
</gene>
<proteinExistence type="predicted"/>
<evidence type="ECO:0000313" key="4">
    <source>
        <dbReference type="Proteomes" id="UP001140560"/>
    </source>
</evidence>
<accession>A0A9W8YEX3</accession>
<comment type="caution">
    <text evidence="3">The sequence shown here is derived from an EMBL/GenBank/DDBJ whole genome shotgun (WGS) entry which is preliminary data.</text>
</comment>
<sequence>MRIGGGQIQQMRVLPASDQSSTWLILPEACPSQVSAEDCGDLRGGLYMRNVSSTWKEFGQYGLSTYLESRVGYTGDGLYGYDTVSLGWTGDGLPTLDNQSIAGIISPNFTIGSLALNPRPVNFTDYNNPVPSFLQNLREMNNTPIPSLSWSYTAGAYNLAPKVFGSLVLGGYDSTRFEPNNLTFAFGADISLDFQVAIQRITANNTNDGMLTTPVISYISTLVPDIWLPTEACNAFQSAFHLSYDLQTEAFYVNSSQHALNLASNPLVAFQVGPEVSGASVTINMPYWNFFLAAKDADGVSTIAEGAFRFPIRRATDDTQFILGRAFLQSAYLSADYERNTFSLSQALYPSSSTKENIISILPPGLLNSDPGSSDNSTDSNKKLGAGVIAGIAAGGVVALVGLAAMIFLLRRRSKAKKAKAHELEDTDIQNSMSHEVHGDDLKHELGGGLKHELAGDSDPKIELYASNEQEKPVEVADTQIQVYELPAYERKHVEMEGEGHIKEMG</sequence>
<keyword evidence="1" id="KW-0472">Membrane</keyword>
<name>A0A9W8YEX3_9PLEO</name>
<dbReference type="Gene3D" id="2.40.70.10">
    <property type="entry name" value="Acid Proteases"/>
    <property type="match status" value="2"/>
</dbReference>